<dbReference type="EMBL" id="CALTRL010004136">
    <property type="protein sequence ID" value="CAH7682533.1"/>
    <property type="molecule type" value="Genomic_DNA"/>
</dbReference>
<protein>
    <recommendedName>
        <fullName evidence="4">Secreted protein</fullName>
    </recommendedName>
</protein>
<evidence type="ECO:0000313" key="2">
    <source>
        <dbReference type="EMBL" id="CAH7682533.1"/>
    </source>
</evidence>
<feature type="signal peptide" evidence="1">
    <location>
        <begin position="1"/>
        <end position="17"/>
    </location>
</feature>
<sequence>MMVACILVLLKRVAMYAMMVACILVCSSVRHDGGVHPSASDKNTSSVIMIFNHFFKMCSSVRHDGGVHPSASKKKASA</sequence>
<feature type="chain" id="PRO_5043673096" description="Secreted protein" evidence="1">
    <location>
        <begin position="18"/>
        <end position="78"/>
    </location>
</feature>
<feature type="non-terminal residue" evidence="2">
    <location>
        <position position="78"/>
    </location>
</feature>
<keyword evidence="1" id="KW-0732">Signal</keyword>
<dbReference type="AlphaFoldDB" id="A0AAV0BBN4"/>
<organism evidence="2 3">
    <name type="scientific">Phakopsora pachyrhizi</name>
    <name type="common">Asian soybean rust disease fungus</name>
    <dbReference type="NCBI Taxonomy" id="170000"/>
    <lineage>
        <taxon>Eukaryota</taxon>
        <taxon>Fungi</taxon>
        <taxon>Dikarya</taxon>
        <taxon>Basidiomycota</taxon>
        <taxon>Pucciniomycotina</taxon>
        <taxon>Pucciniomycetes</taxon>
        <taxon>Pucciniales</taxon>
        <taxon>Phakopsoraceae</taxon>
        <taxon>Phakopsora</taxon>
    </lineage>
</organism>
<evidence type="ECO:0000313" key="3">
    <source>
        <dbReference type="Proteomes" id="UP001153365"/>
    </source>
</evidence>
<evidence type="ECO:0000256" key="1">
    <source>
        <dbReference type="SAM" id="SignalP"/>
    </source>
</evidence>
<name>A0AAV0BBN4_PHAPC</name>
<proteinExistence type="predicted"/>
<keyword evidence="3" id="KW-1185">Reference proteome</keyword>
<evidence type="ECO:0008006" key="4">
    <source>
        <dbReference type="Google" id="ProtNLM"/>
    </source>
</evidence>
<gene>
    <name evidence="2" type="ORF">PPACK8108_LOCUS15485</name>
</gene>
<accession>A0AAV0BBN4</accession>
<reference evidence="2" key="1">
    <citation type="submission" date="2022-06" db="EMBL/GenBank/DDBJ databases">
        <authorList>
            <consortium name="SYNGENTA / RWTH Aachen University"/>
        </authorList>
    </citation>
    <scope>NUCLEOTIDE SEQUENCE</scope>
</reference>
<dbReference type="Proteomes" id="UP001153365">
    <property type="component" value="Unassembled WGS sequence"/>
</dbReference>
<comment type="caution">
    <text evidence="2">The sequence shown here is derived from an EMBL/GenBank/DDBJ whole genome shotgun (WGS) entry which is preliminary data.</text>
</comment>